<feature type="transmembrane region" description="Helical" evidence="1">
    <location>
        <begin position="124"/>
        <end position="146"/>
    </location>
</feature>
<feature type="transmembrane region" description="Helical" evidence="1">
    <location>
        <begin position="591"/>
        <end position="612"/>
    </location>
</feature>
<dbReference type="PANTHER" id="PTHR35395:SF1">
    <property type="entry name" value="DUF6536 DOMAIN-CONTAINING PROTEIN"/>
    <property type="match status" value="1"/>
</dbReference>
<dbReference type="AlphaFoldDB" id="V5FW12"/>
<reference evidence="4" key="1">
    <citation type="journal article" date="2014" name="Genome Announc.">
        <title>Draft genome sequence of the formaldehyde-resistant fungus Byssochlamys spectabilis No. 5 (anamorph Paecilomyces variotii No. 5) (NBRC109023).</title>
        <authorList>
            <person name="Oka T."/>
            <person name="Ekino K."/>
            <person name="Fukuda K."/>
            <person name="Nomura Y."/>
        </authorList>
    </citation>
    <scope>NUCLEOTIDE SEQUENCE [LARGE SCALE GENOMIC DNA]</scope>
    <source>
        <strain evidence="4">No. 5 / NBRC 109023</strain>
    </source>
</reference>
<keyword evidence="1" id="KW-0472">Membrane</keyword>
<dbReference type="InParanoid" id="V5FW12"/>
<evidence type="ECO:0000259" key="2">
    <source>
        <dbReference type="Pfam" id="PF20163"/>
    </source>
</evidence>
<comment type="caution">
    <text evidence="3">The sequence shown here is derived from an EMBL/GenBank/DDBJ whole genome shotgun (WGS) entry which is preliminary data.</text>
</comment>
<dbReference type="EMBL" id="BAUL01000158">
    <property type="protein sequence ID" value="GAD96283.1"/>
    <property type="molecule type" value="Genomic_DNA"/>
</dbReference>
<name>V5FW12_BYSSN</name>
<dbReference type="OrthoDB" id="5429634at2759"/>
<dbReference type="Pfam" id="PF20163">
    <property type="entry name" value="DUF6536"/>
    <property type="match status" value="1"/>
</dbReference>
<protein>
    <recommendedName>
        <fullName evidence="2">DUF6536 domain-containing protein</fullName>
    </recommendedName>
</protein>
<proteinExistence type="predicted"/>
<dbReference type="Proteomes" id="UP000018001">
    <property type="component" value="Unassembled WGS sequence"/>
</dbReference>
<feature type="transmembrane region" description="Helical" evidence="1">
    <location>
        <begin position="416"/>
        <end position="440"/>
    </location>
</feature>
<feature type="transmembrane region" description="Helical" evidence="1">
    <location>
        <begin position="654"/>
        <end position="679"/>
    </location>
</feature>
<dbReference type="InterPro" id="IPR046623">
    <property type="entry name" value="DUF6536"/>
</dbReference>
<keyword evidence="1" id="KW-1133">Transmembrane helix</keyword>
<organism evidence="3 4">
    <name type="scientific">Byssochlamys spectabilis (strain No. 5 / NBRC 109023)</name>
    <name type="common">Paecilomyces variotii</name>
    <dbReference type="NCBI Taxonomy" id="1356009"/>
    <lineage>
        <taxon>Eukaryota</taxon>
        <taxon>Fungi</taxon>
        <taxon>Dikarya</taxon>
        <taxon>Ascomycota</taxon>
        <taxon>Pezizomycotina</taxon>
        <taxon>Eurotiomycetes</taxon>
        <taxon>Eurotiomycetidae</taxon>
        <taxon>Eurotiales</taxon>
        <taxon>Thermoascaceae</taxon>
        <taxon>Paecilomyces</taxon>
    </lineage>
</organism>
<keyword evidence="4" id="KW-1185">Reference proteome</keyword>
<dbReference type="HOGENOM" id="CLU_010112_1_0_1"/>
<sequence>MARVGNPFTAPSWKKTAAINVVVVCILSILLVAVLITGCVRAGALDDAWTLYHGPCKQANRINLLLHLLLNILATLVLASSNFFMQIINAPSRDELDKAHQSSRWMDIGVPALRNFLSMPKTKFLCWLVLGCSSIPLHLFFNSILFEVKNVDSTFGLTIAAEPFVQGAEYFPPGASLWNTVVPLNCSVMPVVPELEDHNKLCMQSSQNNGVWFGGSGSVDMSEWLDKSSEVNRNISYAARVSRASWERLSPAACRREFLYCGGGQGLTSYRNVVMVVDNGVNETTGWTTDQVFPKMSNNDTAFWEHAVPSSKTNSLWFHNTCHVRSEFENGMCYNSCKTSLGFDSLNGETTYVVDPHNDRSDSSWVYPFWGNNSLDAGILNYQMRTGFDRQFNTLNLSYCLAEKIEQECKIGVSNILLLAVVLCVSVKVAQCMFIMTYYVSRANENPLVTPGDAMNSLLRRPDPMSRNMCTLEVHDLETTWARFANNIDKSKGHSKLPTGVEYLASSSGCELFSPQVRQWRNRKIRYFWTVATATWVYTYVIFVVVISVALYYLSKATSHKFKITGTFGNSGMNNFVIQDEGSSNAFVGDFYHLVLLANIPQLLLSLIYLRFNSLITQICMAKEWASFSTAYQPLRVTDPKGEQVSTYRLQLPYAWSIPTILISILLHYLLSNACYVFVADGGFYGSTTGGPTTEGNNMGLSDHGFVGLGYSPVAILAFIVVFVVVMCVPLVLGLRRLPGDMVVVGSNSFAMAAACHASTISKVKTDIPEETEYDAATSSNESGQLIVEEIAMSSLQGSGQQDTKSKSLVLSRLAESRLKWGVVTMPAEFYEEFKDDMEADTVEHLSFGVKEDDVQNPVYAKWYA</sequence>
<gene>
    <name evidence="3" type="ORF">PVAR5_4933</name>
</gene>
<feature type="transmembrane region" description="Helical" evidence="1">
    <location>
        <begin position="527"/>
        <end position="554"/>
    </location>
</feature>
<accession>V5FW12</accession>
<feature type="domain" description="DUF6536" evidence="2">
    <location>
        <begin position="13"/>
        <end position="162"/>
    </location>
</feature>
<keyword evidence="1" id="KW-0812">Transmembrane</keyword>
<dbReference type="PANTHER" id="PTHR35395">
    <property type="entry name" value="DUF6536 DOMAIN-CONTAINING PROTEIN"/>
    <property type="match status" value="1"/>
</dbReference>
<dbReference type="eggNOG" id="ENOG502RYAY">
    <property type="taxonomic scope" value="Eukaryota"/>
</dbReference>
<evidence type="ECO:0000313" key="3">
    <source>
        <dbReference type="EMBL" id="GAD96283.1"/>
    </source>
</evidence>
<evidence type="ECO:0000313" key="4">
    <source>
        <dbReference type="Proteomes" id="UP000018001"/>
    </source>
</evidence>
<evidence type="ECO:0000256" key="1">
    <source>
        <dbReference type="SAM" id="Phobius"/>
    </source>
</evidence>
<feature type="transmembrane region" description="Helical" evidence="1">
    <location>
        <begin position="21"/>
        <end position="44"/>
    </location>
</feature>
<feature type="transmembrane region" description="Helical" evidence="1">
    <location>
        <begin position="709"/>
        <end position="733"/>
    </location>
</feature>
<feature type="transmembrane region" description="Helical" evidence="1">
    <location>
        <begin position="64"/>
        <end position="85"/>
    </location>
</feature>